<dbReference type="PANTHER" id="PTHR34512">
    <property type="entry name" value="CELL SURFACE PROTEIN"/>
    <property type="match status" value="1"/>
</dbReference>
<keyword evidence="3" id="KW-1185">Reference proteome</keyword>
<dbReference type="SMART" id="SM00564">
    <property type="entry name" value="PQQ"/>
    <property type="match status" value="4"/>
</dbReference>
<dbReference type="Gene3D" id="2.40.10.480">
    <property type="match status" value="1"/>
</dbReference>
<dbReference type="Pfam" id="PF13360">
    <property type="entry name" value="PQQ_2"/>
    <property type="match status" value="2"/>
</dbReference>
<protein>
    <submittedName>
        <fullName evidence="2">Outer membrane biogenesis protein BamB</fullName>
    </submittedName>
</protein>
<dbReference type="SUPFAM" id="SSF50998">
    <property type="entry name" value="Quinoprotein alcohol dehydrogenase-like"/>
    <property type="match status" value="1"/>
</dbReference>
<reference evidence="2 3" key="1">
    <citation type="submission" date="2019-02" db="EMBL/GenBank/DDBJ databases">
        <title>Deep-cultivation of Planctomycetes and their phenomic and genomic characterization uncovers novel biology.</title>
        <authorList>
            <person name="Wiegand S."/>
            <person name="Jogler M."/>
            <person name="Boedeker C."/>
            <person name="Pinto D."/>
            <person name="Vollmers J."/>
            <person name="Rivas-Marin E."/>
            <person name="Kohn T."/>
            <person name="Peeters S.H."/>
            <person name="Heuer A."/>
            <person name="Rast P."/>
            <person name="Oberbeckmann S."/>
            <person name="Bunk B."/>
            <person name="Jeske O."/>
            <person name="Meyerdierks A."/>
            <person name="Storesund J.E."/>
            <person name="Kallscheuer N."/>
            <person name="Luecker S."/>
            <person name="Lage O.M."/>
            <person name="Pohl T."/>
            <person name="Merkel B.J."/>
            <person name="Hornburger P."/>
            <person name="Mueller R.-W."/>
            <person name="Bruemmer F."/>
            <person name="Labrenz M."/>
            <person name="Spormann A.M."/>
            <person name="Op den Camp H."/>
            <person name="Overmann J."/>
            <person name="Amann R."/>
            <person name="Jetten M.S.M."/>
            <person name="Mascher T."/>
            <person name="Medema M.H."/>
            <person name="Devos D.P."/>
            <person name="Kaster A.-K."/>
            <person name="Ovreas L."/>
            <person name="Rohde M."/>
            <person name="Galperin M.Y."/>
            <person name="Jogler C."/>
        </authorList>
    </citation>
    <scope>NUCLEOTIDE SEQUENCE [LARGE SCALE GENOMIC DNA]</scope>
    <source>
        <strain evidence="2 3">Mal48</strain>
    </source>
</reference>
<dbReference type="InterPro" id="IPR018391">
    <property type="entry name" value="PQQ_b-propeller_rpt"/>
</dbReference>
<sequence>MKKIVFGICSLTVFCGCGGAPSVEPIKASPNVSSSAEPISFGEQDWPLWRGQHQTGLSPEQSAPVKWSETEKVLWKSSVPGRGHSSPSIVGDNVFLTDADEKQGAQSVICFDRTTGKQKWTTVVNSGGISKKHRKNSDASATPASDGHSVFTAFTNHDRLQVIALDFDGNVIWNVDAGEFKSEHGYGSSPTFHENFVIVNGDSRGGGFIAALDRATGEIAWRNRRETSSRHGNYSTPVVATLAGKPQLIQQGYGRTVSYNPETGEEIWRVDGPSTVTANTVAFSDPYVIVSGGYSENVTMCIQADGTGDVTDSHVKWSNSRNIAYVPSPIIADENVLVLSGEGILTSYNLETGKRNWQERIGGNFSASPIRVGDYYYITSEEGLVTVFQAGEKYEKISENRLESAGGMATPAVSGNQLFIRTDSHLYCLGQAETVDPNGLTLNHSN</sequence>
<dbReference type="InterPro" id="IPR011047">
    <property type="entry name" value="Quinoprotein_ADH-like_sf"/>
</dbReference>
<proteinExistence type="predicted"/>
<dbReference type="OrthoDB" id="244732at2"/>
<feature type="domain" description="Pyrrolo-quinoline quinone repeat" evidence="1">
    <location>
        <begin position="309"/>
        <end position="429"/>
    </location>
</feature>
<accession>A0A517QNQ7</accession>
<evidence type="ECO:0000313" key="3">
    <source>
        <dbReference type="Proteomes" id="UP000315724"/>
    </source>
</evidence>
<dbReference type="AlphaFoldDB" id="A0A517QNQ7"/>
<dbReference type="InterPro" id="IPR015943">
    <property type="entry name" value="WD40/YVTN_repeat-like_dom_sf"/>
</dbReference>
<name>A0A517QNQ7_9PLAN</name>
<dbReference type="Proteomes" id="UP000315724">
    <property type="component" value="Chromosome"/>
</dbReference>
<dbReference type="InterPro" id="IPR002372">
    <property type="entry name" value="PQQ_rpt_dom"/>
</dbReference>
<dbReference type="PANTHER" id="PTHR34512:SF30">
    <property type="entry name" value="OUTER MEMBRANE PROTEIN ASSEMBLY FACTOR BAMB"/>
    <property type="match status" value="1"/>
</dbReference>
<dbReference type="KEGG" id="tpol:Mal48_25080"/>
<dbReference type="EMBL" id="CP036267">
    <property type="protein sequence ID" value="QDT33255.1"/>
    <property type="molecule type" value="Genomic_DNA"/>
</dbReference>
<dbReference type="Gene3D" id="2.130.10.10">
    <property type="entry name" value="YVTN repeat-like/Quinoprotein amine dehydrogenase"/>
    <property type="match status" value="1"/>
</dbReference>
<evidence type="ECO:0000313" key="2">
    <source>
        <dbReference type="EMBL" id="QDT33255.1"/>
    </source>
</evidence>
<dbReference type="RefSeq" id="WP_145199295.1">
    <property type="nucleotide sequence ID" value="NZ_CP036267.1"/>
</dbReference>
<dbReference type="PROSITE" id="PS51257">
    <property type="entry name" value="PROKAR_LIPOPROTEIN"/>
    <property type="match status" value="1"/>
</dbReference>
<gene>
    <name evidence="2" type="ORF">Mal48_25080</name>
</gene>
<feature type="domain" description="Pyrrolo-quinoline quinone repeat" evidence="1">
    <location>
        <begin position="106"/>
        <end position="305"/>
    </location>
</feature>
<organism evidence="2 3">
    <name type="scientific">Thalassoglobus polymorphus</name>
    <dbReference type="NCBI Taxonomy" id="2527994"/>
    <lineage>
        <taxon>Bacteria</taxon>
        <taxon>Pseudomonadati</taxon>
        <taxon>Planctomycetota</taxon>
        <taxon>Planctomycetia</taxon>
        <taxon>Planctomycetales</taxon>
        <taxon>Planctomycetaceae</taxon>
        <taxon>Thalassoglobus</taxon>
    </lineage>
</organism>
<evidence type="ECO:0000259" key="1">
    <source>
        <dbReference type="Pfam" id="PF13360"/>
    </source>
</evidence>